<accession>W7TG65</accession>
<keyword evidence="4" id="KW-1185">Reference proteome</keyword>
<dbReference type="EMBL" id="AZIL01000784">
    <property type="protein sequence ID" value="EWM26005.1"/>
    <property type="molecule type" value="Genomic_DNA"/>
</dbReference>
<gene>
    <name evidence="3" type="ORF">Naga_100499g4</name>
</gene>
<dbReference type="PROSITE" id="PS50280">
    <property type="entry name" value="SET"/>
    <property type="match status" value="1"/>
</dbReference>
<feature type="compositionally biased region" description="Low complexity" evidence="1">
    <location>
        <begin position="104"/>
        <end position="116"/>
    </location>
</feature>
<comment type="caution">
    <text evidence="3">The sequence shown here is derived from an EMBL/GenBank/DDBJ whole genome shotgun (WGS) entry which is preliminary data.</text>
</comment>
<evidence type="ECO:0000313" key="4">
    <source>
        <dbReference type="Proteomes" id="UP000019335"/>
    </source>
</evidence>
<dbReference type="InterPro" id="IPR046341">
    <property type="entry name" value="SET_dom_sf"/>
</dbReference>
<dbReference type="Proteomes" id="UP000019335">
    <property type="component" value="Chromosome 10"/>
</dbReference>
<reference evidence="3 4" key="1">
    <citation type="journal article" date="2014" name="Mol. Plant">
        <title>Chromosome Scale Genome Assembly and Transcriptome Profiling of Nannochloropsis gaditana in Nitrogen Depletion.</title>
        <authorList>
            <person name="Corteggiani Carpinelli E."/>
            <person name="Telatin A."/>
            <person name="Vitulo N."/>
            <person name="Forcato C."/>
            <person name="D'Angelo M."/>
            <person name="Schiavon R."/>
            <person name="Vezzi A."/>
            <person name="Giacometti G.M."/>
            <person name="Morosinotto T."/>
            <person name="Valle G."/>
        </authorList>
    </citation>
    <scope>NUCLEOTIDE SEQUENCE [LARGE SCALE GENOMIC DNA]</scope>
    <source>
        <strain evidence="3 4">B-31</strain>
    </source>
</reference>
<feature type="region of interest" description="Disordered" evidence="1">
    <location>
        <begin position="83"/>
        <end position="118"/>
    </location>
</feature>
<dbReference type="Pfam" id="PF00856">
    <property type="entry name" value="SET"/>
    <property type="match status" value="1"/>
</dbReference>
<dbReference type="SUPFAM" id="SSF82199">
    <property type="entry name" value="SET domain"/>
    <property type="match status" value="1"/>
</dbReference>
<name>W7TG65_9STRA</name>
<protein>
    <submittedName>
        <fullName evidence="3">Set domain protein</fullName>
    </submittedName>
</protein>
<sequence length="299" mass="32996">MRNLCPRERGRRRTRGIVLVVVSAIVASTSSVLQAQALRHDHITSSATQNKKFLSCSFVSSLMLPFEPGRALGKSCTFLVKAHPGGGQRTSKEKGRRRGRNGDLSTTSSLSFPSPTRAAREVFPPYGEEHIQVEERLKKKPAHWPSEVLFSQKLKWAASSAGQDVKEVFRRRLLPGIEVRRITEPSHVLHGQYGVYATRAFAPFDVVGEYVGRVVPPAVCGDYVASIDQDDGRLPHGSSPWGVDSALYGNEVRMINHFHQIGPVPNVKFVTAYIAELPHILVVVLRPIAEGAEILIDYG</sequence>
<feature type="domain" description="SET" evidence="2">
    <location>
        <begin position="175"/>
        <end position="299"/>
    </location>
</feature>
<dbReference type="OrthoDB" id="308383at2759"/>
<dbReference type="AlphaFoldDB" id="W7TG65"/>
<evidence type="ECO:0000259" key="2">
    <source>
        <dbReference type="PROSITE" id="PS50280"/>
    </source>
</evidence>
<organism evidence="3 4">
    <name type="scientific">Nannochloropsis gaditana</name>
    <dbReference type="NCBI Taxonomy" id="72520"/>
    <lineage>
        <taxon>Eukaryota</taxon>
        <taxon>Sar</taxon>
        <taxon>Stramenopiles</taxon>
        <taxon>Ochrophyta</taxon>
        <taxon>Eustigmatophyceae</taxon>
        <taxon>Eustigmatales</taxon>
        <taxon>Monodopsidaceae</taxon>
        <taxon>Nannochloropsis</taxon>
    </lineage>
</organism>
<dbReference type="InterPro" id="IPR001214">
    <property type="entry name" value="SET_dom"/>
</dbReference>
<dbReference type="Gene3D" id="2.170.270.10">
    <property type="entry name" value="SET domain"/>
    <property type="match status" value="1"/>
</dbReference>
<proteinExistence type="predicted"/>
<evidence type="ECO:0000313" key="3">
    <source>
        <dbReference type="EMBL" id="EWM26005.1"/>
    </source>
</evidence>
<evidence type="ECO:0000256" key="1">
    <source>
        <dbReference type="SAM" id="MobiDB-lite"/>
    </source>
</evidence>